<comment type="function">
    <text evidence="7 10 11">Participates actively in the response to hyperosmotic and heat shock by preventing the aggregation of stress-denatured proteins, in association with DnaK and GrpE. It is the nucleotide exchange factor for DnaK and may function as a thermosensor. Unfolded proteins bind initially to DnaJ; upon interaction with the DnaJ-bound protein, DnaK hydrolyzes its bound ATP, resulting in the formation of a stable complex. GrpE releases ADP from DnaK; ATP binding to DnaK triggers the release of the substrate protein, thus completing the reaction cycle. Several rounds of ATP-dependent interactions between DnaJ, DnaK and GrpE are required for fully efficient folding.</text>
</comment>
<evidence type="ECO:0000256" key="2">
    <source>
        <dbReference type="ARBA" id="ARBA00009054"/>
    </source>
</evidence>
<comment type="similarity">
    <text evidence="2 10 12">Belongs to the GrpE family.</text>
</comment>
<dbReference type="GO" id="GO:0042803">
    <property type="term" value="F:protein homodimerization activity"/>
    <property type="evidence" value="ECO:0007669"/>
    <property type="project" value="InterPro"/>
</dbReference>
<evidence type="ECO:0000256" key="13">
    <source>
        <dbReference type="SAM" id="MobiDB-lite"/>
    </source>
</evidence>
<dbReference type="Gene3D" id="3.90.20.20">
    <property type="match status" value="1"/>
</dbReference>
<dbReference type="EMBL" id="CP003359">
    <property type="protein sequence ID" value="AGB41810.1"/>
    <property type="molecule type" value="Genomic_DNA"/>
</dbReference>
<dbReference type="InterPro" id="IPR000740">
    <property type="entry name" value="GrpE"/>
</dbReference>
<dbReference type="RefSeq" id="WP_015327526.1">
    <property type="nucleotide sequence ID" value="NC_019978.1"/>
</dbReference>
<dbReference type="CDD" id="cd00446">
    <property type="entry name" value="GrpE"/>
    <property type="match status" value="1"/>
</dbReference>
<dbReference type="eggNOG" id="COG0576">
    <property type="taxonomic scope" value="Bacteria"/>
</dbReference>
<protein>
    <recommendedName>
        <fullName evidence="8 10">Protein GrpE</fullName>
    </recommendedName>
    <alternativeName>
        <fullName evidence="9 10">HSP-70 cofactor</fullName>
    </alternativeName>
</protein>
<feature type="region of interest" description="Disordered" evidence="13">
    <location>
        <begin position="1"/>
        <end position="30"/>
    </location>
</feature>
<evidence type="ECO:0000256" key="12">
    <source>
        <dbReference type="RuleBase" id="RU004478"/>
    </source>
</evidence>
<keyword evidence="5 10" id="KW-0346">Stress response</keyword>
<dbReference type="InterPro" id="IPR009012">
    <property type="entry name" value="GrpE_head"/>
</dbReference>
<dbReference type="PANTHER" id="PTHR21237">
    <property type="entry name" value="GRPE PROTEIN"/>
    <property type="match status" value="1"/>
</dbReference>
<dbReference type="InterPro" id="IPR013805">
    <property type="entry name" value="GrpE_CC"/>
</dbReference>
<dbReference type="AlphaFoldDB" id="L0KBA6"/>
<dbReference type="KEGG" id="hhl:Halha_1899"/>
<dbReference type="PANTHER" id="PTHR21237:SF23">
    <property type="entry name" value="GRPE PROTEIN HOMOLOG, MITOCHONDRIAL"/>
    <property type="match status" value="1"/>
</dbReference>
<sequence>MEENLKQKEQEQEEAETNNLDSEEINMESSLDSVKEEVAQLEEELKEELEVEERISDRFSKLREEITAAQEIEEQILEIEKELALEQEEKEKYMNRLQRLKADFSNYKKRITKEKERISTQATKDFVIDLLPIIDNFERALGMSQDSKEVADVLEGVEMIYRQLTNLLKKKDVKEVPTVGEEFDPNIHEAVMNETTDEYESGIVTEELQKGYKLDDLVVRPAMVKVAE</sequence>
<name>L0KBA6_HALHC</name>
<proteinExistence type="inferred from homology"/>
<evidence type="ECO:0000313" key="14">
    <source>
        <dbReference type="EMBL" id="AGB41810.1"/>
    </source>
</evidence>
<gene>
    <name evidence="10" type="primary">grpE</name>
    <name evidence="14" type="ordered locus">Halha_1899</name>
</gene>
<comment type="subcellular location">
    <subcellularLocation>
        <location evidence="1 10">Cytoplasm</location>
    </subcellularLocation>
</comment>
<keyword evidence="4 10" id="KW-0963">Cytoplasm</keyword>
<dbReference type="PATRIC" id="fig|748449.3.peg.1829"/>
<dbReference type="PRINTS" id="PR00773">
    <property type="entry name" value="GRPEPROTEIN"/>
</dbReference>
<evidence type="ECO:0000256" key="8">
    <source>
        <dbReference type="ARBA" id="ARBA00072274"/>
    </source>
</evidence>
<reference evidence="15" key="1">
    <citation type="submission" date="2012-02" db="EMBL/GenBank/DDBJ databases">
        <title>The complete genome of Halobacteroides halobius DSM 5150.</title>
        <authorList>
            <person name="Lucas S."/>
            <person name="Copeland A."/>
            <person name="Lapidus A."/>
            <person name="Glavina del Rio T."/>
            <person name="Dalin E."/>
            <person name="Tice H."/>
            <person name="Bruce D."/>
            <person name="Goodwin L."/>
            <person name="Pitluck S."/>
            <person name="Peters L."/>
            <person name="Mikhailova N."/>
            <person name="Gu W."/>
            <person name="Kyrpides N."/>
            <person name="Mavromatis K."/>
            <person name="Ivanova N."/>
            <person name="Brettin T."/>
            <person name="Detter J.C."/>
            <person name="Han C."/>
            <person name="Larimer F."/>
            <person name="Land M."/>
            <person name="Hauser L."/>
            <person name="Markowitz V."/>
            <person name="Cheng J.-F."/>
            <person name="Hugenholtz P."/>
            <person name="Woyke T."/>
            <person name="Wu D."/>
            <person name="Tindall B."/>
            <person name="Pomrenke H."/>
            <person name="Brambilla E."/>
            <person name="Klenk H.-P."/>
            <person name="Eisen J.A."/>
        </authorList>
    </citation>
    <scope>NUCLEOTIDE SEQUENCE [LARGE SCALE GENOMIC DNA]</scope>
    <source>
        <strain evidence="15">ATCC 35273 / DSM 5150 / MD-1</strain>
    </source>
</reference>
<dbReference type="PROSITE" id="PS01071">
    <property type="entry name" value="GRPE"/>
    <property type="match status" value="1"/>
</dbReference>
<feature type="compositionally biased region" description="Acidic residues" evidence="13">
    <location>
        <begin position="11"/>
        <end position="26"/>
    </location>
</feature>
<dbReference type="SUPFAM" id="SSF58014">
    <property type="entry name" value="Coiled-coil domain of nucleotide exchange factor GrpE"/>
    <property type="match status" value="1"/>
</dbReference>
<evidence type="ECO:0000256" key="9">
    <source>
        <dbReference type="ARBA" id="ARBA00076414"/>
    </source>
</evidence>
<keyword evidence="15" id="KW-1185">Reference proteome</keyword>
<dbReference type="Gene3D" id="2.30.22.10">
    <property type="entry name" value="Head domain of nucleotide exchange factor GrpE"/>
    <property type="match status" value="1"/>
</dbReference>
<dbReference type="Pfam" id="PF01025">
    <property type="entry name" value="GrpE"/>
    <property type="match status" value="1"/>
</dbReference>
<dbReference type="STRING" id="748449.Halha_1899"/>
<dbReference type="GO" id="GO:0051087">
    <property type="term" value="F:protein-folding chaperone binding"/>
    <property type="evidence" value="ECO:0007669"/>
    <property type="project" value="InterPro"/>
</dbReference>
<feature type="compositionally biased region" description="Basic and acidic residues" evidence="13">
    <location>
        <begin position="1"/>
        <end position="10"/>
    </location>
</feature>
<evidence type="ECO:0000256" key="3">
    <source>
        <dbReference type="ARBA" id="ARBA00011738"/>
    </source>
</evidence>
<dbReference type="HAMAP" id="MF_01151">
    <property type="entry name" value="GrpE"/>
    <property type="match status" value="1"/>
</dbReference>
<dbReference type="GO" id="GO:0006457">
    <property type="term" value="P:protein folding"/>
    <property type="evidence" value="ECO:0007669"/>
    <property type="project" value="InterPro"/>
</dbReference>
<evidence type="ECO:0000256" key="5">
    <source>
        <dbReference type="ARBA" id="ARBA00023016"/>
    </source>
</evidence>
<evidence type="ECO:0000256" key="1">
    <source>
        <dbReference type="ARBA" id="ARBA00004496"/>
    </source>
</evidence>
<dbReference type="GO" id="GO:0051082">
    <property type="term" value="F:unfolded protein binding"/>
    <property type="evidence" value="ECO:0007669"/>
    <property type="project" value="TreeGrafter"/>
</dbReference>
<comment type="subunit">
    <text evidence="3 10">Homodimer.</text>
</comment>
<evidence type="ECO:0000256" key="4">
    <source>
        <dbReference type="ARBA" id="ARBA00022490"/>
    </source>
</evidence>
<dbReference type="SUPFAM" id="SSF51064">
    <property type="entry name" value="Head domain of nucleotide exchange factor GrpE"/>
    <property type="match status" value="1"/>
</dbReference>
<organism evidence="14 15">
    <name type="scientific">Halobacteroides halobius (strain ATCC 35273 / DSM 5150 / MD-1)</name>
    <dbReference type="NCBI Taxonomy" id="748449"/>
    <lineage>
        <taxon>Bacteria</taxon>
        <taxon>Bacillati</taxon>
        <taxon>Bacillota</taxon>
        <taxon>Clostridia</taxon>
        <taxon>Halanaerobiales</taxon>
        <taxon>Halobacteroidaceae</taxon>
        <taxon>Halobacteroides</taxon>
    </lineage>
</organism>
<dbReference type="Proteomes" id="UP000010880">
    <property type="component" value="Chromosome"/>
</dbReference>
<evidence type="ECO:0000256" key="6">
    <source>
        <dbReference type="ARBA" id="ARBA00023186"/>
    </source>
</evidence>
<evidence type="ECO:0000313" key="15">
    <source>
        <dbReference type="Proteomes" id="UP000010880"/>
    </source>
</evidence>
<evidence type="ECO:0000256" key="7">
    <source>
        <dbReference type="ARBA" id="ARBA00053401"/>
    </source>
</evidence>
<accession>L0KBA6</accession>
<dbReference type="GO" id="GO:0005737">
    <property type="term" value="C:cytoplasm"/>
    <property type="evidence" value="ECO:0007669"/>
    <property type="project" value="UniProtKB-SubCell"/>
</dbReference>
<dbReference type="FunFam" id="2.30.22.10:FF:000001">
    <property type="entry name" value="Protein GrpE"/>
    <property type="match status" value="1"/>
</dbReference>
<dbReference type="HOGENOM" id="CLU_057217_5_2_9"/>
<dbReference type="NCBIfam" id="NF010738">
    <property type="entry name" value="PRK14140.1"/>
    <property type="match status" value="1"/>
</dbReference>
<evidence type="ECO:0000256" key="10">
    <source>
        <dbReference type="HAMAP-Rule" id="MF_01151"/>
    </source>
</evidence>
<dbReference type="GO" id="GO:0000774">
    <property type="term" value="F:adenyl-nucleotide exchange factor activity"/>
    <property type="evidence" value="ECO:0007669"/>
    <property type="project" value="InterPro"/>
</dbReference>
<evidence type="ECO:0000256" key="11">
    <source>
        <dbReference type="RuleBase" id="RU000639"/>
    </source>
</evidence>
<keyword evidence="6 10" id="KW-0143">Chaperone</keyword>